<protein>
    <recommendedName>
        <fullName evidence="8">Thrombospondin type 3 repeat-containing protein</fullName>
    </recommendedName>
</protein>
<dbReference type="Proteomes" id="UP001596432">
    <property type="component" value="Unassembled WGS sequence"/>
</dbReference>
<evidence type="ECO:0000256" key="1">
    <source>
        <dbReference type="ARBA" id="ARBA00004613"/>
    </source>
</evidence>
<dbReference type="EMBL" id="JBHTAS010000001">
    <property type="protein sequence ID" value="MFC7140172.1"/>
    <property type="molecule type" value="Genomic_DNA"/>
</dbReference>
<dbReference type="AlphaFoldDB" id="A0ABD5XYF3"/>
<proteinExistence type="predicted"/>
<accession>A0ABD5XYF3</accession>
<feature type="compositionally biased region" description="Low complexity" evidence="5">
    <location>
        <begin position="33"/>
        <end position="45"/>
    </location>
</feature>
<feature type="region of interest" description="Disordered" evidence="5">
    <location>
        <begin position="29"/>
        <end position="52"/>
    </location>
</feature>
<feature type="region of interest" description="Disordered" evidence="5">
    <location>
        <begin position="64"/>
        <end position="224"/>
    </location>
</feature>
<feature type="compositionally biased region" description="Basic and acidic residues" evidence="5">
    <location>
        <begin position="185"/>
        <end position="214"/>
    </location>
</feature>
<dbReference type="InterPro" id="IPR053180">
    <property type="entry name" value="Ca-binding_acidic-repeat"/>
</dbReference>
<feature type="compositionally biased region" description="Low complexity" evidence="5">
    <location>
        <begin position="101"/>
        <end position="110"/>
    </location>
</feature>
<keyword evidence="2" id="KW-0964">Secreted</keyword>
<organism evidence="6 7">
    <name type="scientific">Halosimplex aquaticum</name>
    <dbReference type="NCBI Taxonomy" id="3026162"/>
    <lineage>
        <taxon>Archaea</taxon>
        <taxon>Methanobacteriati</taxon>
        <taxon>Methanobacteriota</taxon>
        <taxon>Stenosarchaea group</taxon>
        <taxon>Halobacteria</taxon>
        <taxon>Halobacteriales</taxon>
        <taxon>Haloarculaceae</taxon>
        <taxon>Halosimplex</taxon>
    </lineage>
</organism>
<keyword evidence="3" id="KW-0732">Signal</keyword>
<dbReference type="PANTHER" id="PTHR37467:SF1">
    <property type="entry name" value="EXPORTED CALCIUM-BINDING GLYCOPROTEIN"/>
    <property type="match status" value="1"/>
</dbReference>
<keyword evidence="4" id="KW-0106">Calcium</keyword>
<name>A0ABD5XYF3_9EURY</name>
<comment type="subcellular location">
    <subcellularLocation>
        <location evidence="1">Secreted</location>
    </subcellularLocation>
</comment>
<dbReference type="RefSeq" id="WP_274325739.1">
    <property type="nucleotide sequence ID" value="NZ_CP118158.1"/>
</dbReference>
<evidence type="ECO:0000256" key="4">
    <source>
        <dbReference type="ARBA" id="ARBA00022837"/>
    </source>
</evidence>
<evidence type="ECO:0000256" key="3">
    <source>
        <dbReference type="ARBA" id="ARBA00022729"/>
    </source>
</evidence>
<evidence type="ECO:0000313" key="7">
    <source>
        <dbReference type="Proteomes" id="UP001596432"/>
    </source>
</evidence>
<dbReference type="InterPro" id="IPR059100">
    <property type="entry name" value="TSP3_bac"/>
</dbReference>
<dbReference type="PANTHER" id="PTHR37467">
    <property type="entry name" value="EXPORTED CALCIUM-BINDING GLYCOPROTEIN-RELATED"/>
    <property type="match status" value="1"/>
</dbReference>
<evidence type="ECO:0000256" key="2">
    <source>
        <dbReference type="ARBA" id="ARBA00022525"/>
    </source>
</evidence>
<dbReference type="GeneID" id="78820450"/>
<reference evidence="6 7" key="1">
    <citation type="journal article" date="2019" name="Int. J. Syst. Evol. Microbiol.">
        <title>The Global Catalogue of Microorganisms (GCM) 10K type strain sequencing project: providing services to taxonomists for standard genome sequencing and annotation.</title>
        <authorList>
            <consortium name="The Broad Institute Genomics Platform"/>
            <consortium name="The Broad Institute Genome Sequencing Center for Infectious Disease"/>
            <person name="Wu L."/>
            <person name="Ma J."/>
        </authorList>
    </citation>
    <scope>NUCLEOTIDE SEQUENCE [LARGE SCALE GENOMIC DNA]</scope>
    <source>
        <strain evidence="6 7">XZYJT29</strain>
    </source>
</reference>
<evidence type="ECO:0000313" key="6">
    <source>
        <dbReference type="EMBL" id="MFC7140172.1"/>
    </source>
</evidence>
<gene>
    <name evidence="6" type="ORF">ACFQMA_10045</name>
</gene>
<dbReference type="Pfam" id="PF18884">
    <property type="entry name" value="TSP3_bac"/>
    <property type="match status" value="5"/>
</dbReference>
<comment type="caution">
    <text evidence="6">The sequence shown here is derived from an EMBL/GenBank/DDBJ whole genome shotgun (WGS) entry which is preliminary data.</text>
</comment>
<evidence type="ECO:0000256" key="5">
    <source>
        <dbReference type="SAM" id="MobiDB-lite"/>
    </source>
</evidence>
<sequence>MRRVLALAVLGIVIVAGVGALGAKTVDARDHVTTPPDSSTDETTPLGDGAQSDALLDKLDEFVFASQSNGSGPGVASETNGGAATETPAETDSPGPPPDVPADANGSSDAPDADDDGLSNAKERDIGTGLFDADSDGDGLEDGREWSIGTDPLDPDTDGDGVSDGKEVRRGTSPRSIDADADGLTDERELDLGTDPFEHDTDGDGLGDWREVKLGTDPADPDTDGDRLLDGWEHRQVTTDGAALPGSDPLAMDVYVQVDYAGGVETQSEEFYHRVEAAFAEMPVQRTNQTGIDVHLREGGHINETVVYTGDNFWSLKGELYRDRLGPRAGLYHHVVVTDFATDEVGYGEVGGRFSVVDAGATEGTKRHVIVHELLHNVVGRIDAPGACESDPHHYCDGGWLTPRITPGENEYLPEPIGAEIERQGLQP</sequence>
<keyword evidence="7" id="KW-1185">Reference proteome</keyword>
<evidence type="ECO:0008006" key="8">
    <source>
        <dbReference type="Google" id="ProtNLM"/>
    </source>
</evidence>